<dbReference type="GO" id="GO:0005634">
    <property type="term" value="C:nucleus"/>
    <property type="evidence" value="ECO:0007669"/>
    <property type="project" value="UniProtKB-SubCell"/>
</dbReference>
<keyword evidence="2" id="KW-0805">Transcription regulation</keyword>
<evidence type="ECO:0000256" key="1">
    <source>
        <dbReference type="ARBA" id="ARBA00004123"/>
    </source>
</evidence>
<protein>
    <recommendedName>
        <fullName evidence="7">BHLH domain-containing protein</fullName>
    </recommendedName>
</protein>
<dbReference type="Proteomes" id="UP000016930">
    <property type="component" value="Unassembled WGS sequence"/>
</dbReference>
<feature type="compositionally biased region" description="Acidic residues" evidence="6">
    <location>
        <begin position="387"/>
        <end position="404"/>
    </location>
</feature>
<feature type="compositionally biased region" description="Basic and acidic residues" evidence="6">
    <location>
        <begin position="370"/>
        <end position="379"/>
    </location>
</feature>
<feature type="region of interest" description="Disordered" evidence="6">
    <location>
        <begin position="101"/>
        <end position="140"/>
    </location>
</feature>
<keyword evidence="4" id="KW-0804">Transcription</keyword>
<dbReference type="HOGENOM" id="CLU_051713_0_0_1"/>
<evidence type="ECO:0000313" key="9">
    <source>
        <dbReference type="Proteomes" id="UP000016930"/>
    </source>
</evidence>
<dbReference type="OrthoDB" id="5778525at2759"/>
<feature type="compositionally biased region" description="Polar residues" evidence="6">
    <location>
        <begin position="243"/>
        <end position="253"/>
    </location>
</feature>
<dbReference type="STRING" id="914234.M2QZF4"/>
<evidence type="ECO:0000256" key="6">
    <source>
        <dbReference type="SAM" id="MobiDB-lite"/>
    </source>
</evidence>
<proteinExistence type="predicted"/>
<dbReference type="SUPFAM" id="SSF47459">
    <property type="entry name" value="HLH, helix-loop-helix DNA-binding domain"/>
    <property type="match status" value="1"/>
</dbReference>
<keyword evidence="5" id="KW-0539">Nucleus</keyword>
<dbReference type="AlphaFoldDB" id="M2QZF4"/>
<reference evidence="8 9" key="1">
    <citation type="journal article" date="2012" name="Proc. Natl. Acad. Sci. U.S.A.">
        <title>Comparative genomics of Ceriporiopsis subvermispora and Phanerochaete chrysosporium provide insight into selective ligninolysis.</title>
        <authorList>
            <person name="Fernandez-Fueyo E."/>
            <person name="Ruiz-Duenas F.J."/>
            <person name="Ferreira P."/>
            <person name="Floudas D."/>
            <person name="Hibbett D.S."/>
            <person name="Canessa P."/>
            <person name="Larrondo L.F."/>
            <person name="James T.Y."/>
            <person name="Seelenfreund D."/>
            <person name="Lobos S."/>
            <person name="Polanco R."/>
            <person name="Tello M."/>
            <person name="Honda Y."/>
            <person name="Watanabe T."/>
            <person name="Watanabe T."/>
            <person name="Ryu J.S."/>
            <person name="Kubicek C.P."/>
            <person name="Schmoll M."/>
            <person name="Gaskell J."/>
            <person name="Hammel K.E."/>
            <person name="St John F.J."/>
            <person name="Vanden Wymelenberg A."/>
            <person name="Sabat G."/>
            <person name="Splinter BonDurant S."/>
            <person name="Syed K."/>
            <person name="Yadav J.S."/>
            <person name="Doddapaneni H."/>
            <person name="Subramanian V."/>
            <person name="Lavin J.L."/>
            <person name="Oguiza J.A."/>
            <person name="Perez G."/>
            <person name="Pisabarro A.G."/>
            <person name="Ramirez L."/>
            <person name="Santoyo F."/>
            <person name="Master E."/>
            <person name="Coutinho P.M."/>
            <person name="Henrissat B."/>
            <person name="Lombard V."/>
            <person name="Magnuson J.K."/>
            <person name="Kuees U."/>
            <person name="Hori C."/>
            <person name="Igarashi K."/>
            <person name="Samejima M."/>
            <person name="Held B.W."/>
            <person name="Barry K.W."/>
            <person name="LaButti K.M."/>
            <person name="Lapidus A."/>
            <person name="Lindquist E.A."/>
            <person name="Lucas S.M."/>
            <person name="Riley R."/>
            <person name="Salamov A.A."/>
            <person name="Hoffmeister D."/>
            <person name="Schwenk D."/>
            <person name="Hadar Y."/>
            <person name="Yarden O."/>
            <person name="de Vries R.P."/>
            <person name="Wiebenga A."/>
            <person name="Stenlid J."/>
            <person name="Eastwood D."/>
            <person name="Grigoriev I.V."/>
            <person name="Berka R.M."/>
            <person name="Blanchette R.A."/>
            <person name="Kersten P."/>
            <person name="Martinez A.T."/>
            <person name="Vicuna R."/>
            <person name="Cullen D."/>
        </authorList>
    </citation>
    <scope>NUCLEOTIDE SEQUENCE [LARGE SCALE GENOMIC DNA]</scope>
    <source>
        <strain evidence="8 9">B</strain>
    </source>
</reference>
<evidence type="ECO:0000256" key="3">
    <source>
        <dbReference type="ARBA" id="ARBA00023125"/>
    </source>
</evidence>
<dbReference type="GO" id="GO:0000981">
    <property type="term" value="F:DNA-binding transcription factor activity, RNA polymerase II-specific"/>
    <property type="evidence" value="ECO:0007669"/>
    <property type="project" value="TreeGrafter"/>
</dbReference>
<dbReference type="PROSITE" id="PS50888">
    <property type="entry name" value="BHLH"/>
    <property type="match status" value="1"/>
</dbReference>
<sequence>MPQLLTPAESVAFKTFLASVDVHDQEDWDELHPKISERIPQRQGKEALAKATKELMSLDGGPVATPKSRATSVAASSTTMASSTASSSLWPAHDAQANARPGSTYFFPSHTADESHSSHAFPSSHSQPQMRGQQAGQSSASAFALPPLAENAPAQRTATSMASSSSLPSLGPASASSSKRALPSEADAGLLNGSHKRQRPGSSSVLAQSPFAPNPAQQQHQDRTRRGSSSTPAAGPSKPALLSPSQKRANHIQSEQKRRANIRRGYEALCDAVPALREAIRQEDAAAASVADAKGGKARKRRAKGVEDDKPDGRAGPRSENVVLQKTIDHIRSLLTDRGALLARLNYARSTLARGHPALSVAPQHVDEHGVPLWDREWKGGTGTNEDGNEDGEGEGDADGSDEG</sequence>
<dbReference type="PANTHER" id="PTHR15741:SF27">
    <property type="entry name" value="TRANSCRIPTION FACTOR AP-4"/>
    <property type="match status" value="1"/>
</dbReference>
<dbReference type="InterPro" id="IPR052207">
    <property type="entry name" value="Max-like/E-box_TFs"/>
</dbReference>
<dbReference type="EMBL" id="KB445820">
    <property type="protein sequence ID" value="EMD31332.1"/>
    <property type="molecule type" value="Genomic_DNA"/>
</dbReference>
<organism evidence="8 9">
    <name type="scientific">Ceriporiopsis subvermispora (strain B)</name>
    <name type="common">White-rot fungus</name>
    <name type="synonym">Gelatoporia subvermispora</name>
    <dbReference type="NCBI Taxonomy" id="914234"/>
    <lineage>
        <taxon>Eukaryota</taxon>
        <taxon>Fungi</taxon>
        <taxon>Dikarya</taxon>
        <taxon>Basidiomycota</taxon>
        <taxon>Agaricomycotina</taxon>
        <taxon>Agaricomycetes</taxon>
        <taxon>Polyporales</taxon>
        <taxon>Gelatoporiaceae</taxon>
        <taxon>Gelatoporia</taxon>
    </lineage>
</organism>
<feature type="compositionally biased region" description="Low complexity" evidence="6">
    <location>
        <begin position="157"/>
        <end position="178"/>
    </location>
</feature>
<feature type="domain" description="BHLH" evidence="7">
    <location>
        <begin position="246"/>
        <end position="334"/>
    </location>
</feature>
<feature type="region of interest" description="Disordered" evidence="6">
    <location>
        <begin position="57"/>
        <end position="76"/>
    </location>
</feature>
<feature type="compositionally biased region" description="Basic and acidic residues" evidence="6">
    <location>
        <begin position="304"/>
        <end position="317"/>
    </location>
</feature>
<feature type="region of interest" description="Disordered" evidence="6">
    <location>
        <begin position="370"/>
        <end position="404"/>
    </location>
</feature>
<feature type="region of interest" description="Disordered" evidence="6">
    <location>
        <begin position="153"/>
        <end position="259"/>
    </location>
</feature>
<accession>M2QZF4</accession>
<evidence type="ECO:0000256" key="2">
    <source>
        <dbReference type="ARBA" id="ARBA00023015"/>
    </source>
</evidence>
<evidence type="ECO:0000256" key="4">
    <source>
        <dbReference type="ARBA" id="ARBA00023163"/>
    </source>
</evidence>
<comment type="subcellular location">
    <subcellularLocation>
        <location evidence="1">Nucleus</location>
    </subcellularLocation>
</comment>
<gene>
    <name evidence="8" type="ORF">CERSUDRAFT_119893</name>
</gene>
<dbReference type="InterPro" id="IPR011598">
    <property type="entry name" value="bHLH_dom"/>
</dbReference>
<feature type="compositionally biased region" description="Low complexity" evidence="6">
    <location>
        <begin position="118"/>
        <end position="140"/>
    </location>
</feature>
<dbReference type="InterPro" id="IPR036638">
    <property type="entry name" value="HLH_DNA-bd_sf"/>
</dbReference>
<dbReference type="PANTHER" id="PTHR15741">
    <property type="entry name" value="BASIC HELIX-LOOP-HELIX ZIP TRANSCRIPTION FACTOR"/>
    <property type="match status" value="1"/>
</dbReference>
<name>M2QZF4_CERS8</name>
<evidence type="ECO:0000256" key="5">
    <source>
        <dbReference type="ARBA" id="ARBA00023242"/>
    </source>
</evidence>
<keyword evidence="3" id="KW-0238">DNA-binding</keyword>
<dbReference type="GO" id="GO:0000978">
    <property type="term" value="F:RNA polymerase II cis-regulatory region sequence-specific DNA binding"/>
    <property type="evidence" value="ECO:0007669"/>
    <property type="project" value="TreeGrafter"/>
</dbReference>
<dbReference type="Gene3D" id="4.10.280.10">
    <property type="entry name" value="Helix-loop-helix DNA-binding domain"/>
    <property type="match status" value="1"/>
</dbReference>
<dbReference type="GO" id="GO:0046983">
    <property type="term" value="F:protein dimerization activity"/>
    <property type="evidence" value="ECO:0007669"/>
    <property type="project" value="InterPro"/>
</dbReference>
<keyword evidence="9" id="KW-1185">Reference proteome</keyword>
<feature type="region of interest" description="Disordered" evidence="6">
    <location>
        <begin position="285"/>
        <end position="318"/>
    </location>
</feature>
<evidence type="ECO:0000259" key="7">
    <source>
        <dbReference type="PROSITE" id="PS50888"/>
    </source>
</evidence>
<dbReference type="Pfam" id="PF00010">
    <property type="entry name" value="HLH"/>
    <property type="match status" value="1"/>
</dbReference>
<evidence type="ECO:0000313" key="8">
    <source>
        <dbReference type="EMBL" id="EMD31332.1"/>
    </source>
</evidence>